<dbReference type="Gene3D" id="3.30.70.270">
    <property type="match status" value="1"/>
</dbReference>
<dbReference type="PROSITE" id="PS50878">
    <property type="entry name" value="RT_POL"/>
    <property type="match status" value="1"/>
</dbReference>
<dbReference type="Pfam" id="PF00078">
    <property type="entry name" value="RVT_1"/>
    <property type="match status" value="1"/>
</dbReference>
<keyword evidence="3" id="KW-1185">Reference proteome</keyword>
<name>A0AAN9AX97_9CAEN</name>
<sequence length="225" mass="26307">METPTSVRESLRPSDWVTSIDLTDAYFHILIHRSDQKWLWFLWGDRLFQFKALPFGLSLAPWIFTMVVRQFCALVRRQGVRLRVYLDDWLILNQQESFCQQHTQLVLQQMQDLGFSVNRAKSDLIPSQTFSYLGMVFDIRDWTVRPSQRRIDKIQDLVTALSDLRYAPVRVLASLQGQMESMSTLIHLGRVHKHPFQAPLNSAWDPASQGWNVSVPLLGWFRETT</sequence>
<accession>A0AAN9AX97</accession>
<dbReference type="InterPro" id="IPR043128">
    <property type="entry name" value="Rev_trsase/Diguanyl_cyclase"/>
</dbReference>
<dbReference type="SUPFAM" id="SSF56672">
    <property type="entry name" value="DNA/RNA polymerases"/>
    <property type="match status" value="1"/>
</dbReference>
<dbReference type="PANTHER" id="PTHR33050">
    <property type="entry name" value="REVERSE TRANSCRIPTASE DOMAIN-CONTAINING PROTEIN"/>
    <property type="match status" value="1"/>
</dbReference>
<feature type="domain" description="Reverse transcriptase" evidence="1">
    <location>
        <begin position="1"/>
        <end position="137"/>
    </location>
</feature>
<dbReference type="Proteomes" id="UP001374579">
    <property type="component" value="Unassembled WGS sequence"/>
</dbReference>
<evidence type="ECO:0000313" key="2">
    <source>
        <dbReference type="EMBL" id="KAK7094709.1"/>
    </source>
</evidence>
<dbReference type="InterPro" id="IPR052055">
    <property type="entry name" value="Hepadnavirus_pol/RT"/>
</dbReference>
<evidence type="ECO:0000313" key="3">
    <source>
        <dbReference type="Proteomes" id="UP001374579"/>
    </source>
</evidence>
<organism evidence="2 3">
    <name type="scientific">Littorina saxatilis</name>
    <dbReference type="NCBI Taxonomy" id="31220"/>
    <lineage>
        <taxon>Eukaryota</taxon>
        <taxon>Metazoa</taxon>
        <taxon>Spiralia</taxon>
        <taxon>Lophotrochozoa</taxon>
        <taxon>Mollusca</taxon>
        <taxon>Gastropoda</taxon>
        <taxon>Caenogastropoda</taxon>
        <taxon>Littorinimorpha</taxon>
        <taxon>Littorinoidea</taxon>
        <taxon>Littorinidae</taxon>
        <taxon>Littorina</taxon>
    </lineage>
</organism>
<proteinExistence type="predicted"/>
<dbReference type="PANTHER" id="PTHR33050:SF7">
    <property type="entry name" value="RIBONUCLEASE H"/>
    <property type="match status" value="1"/>
</dbReference>
<dbReference type="CDD" id="cd03714">
    <property type="entry name" value="RT_DIRS1"/>
    <property type="match status" value="1"/>
</dbReference>
<dbReference type="AlphaFoldDB" id="A0AAN9AX97"/>
<reference evidence="2 3" key="1">
    <citation type="submission" date="2024-02" db="EMBL/GenBank/DDBJ databases">
        <title>Chromosome-scale genome assembly of the rough periwinkle Littorina saxatilis.</title>
        <authorList>
            <person name="De Jode A."/>
            <person name="Faria R."/>
            <person name="Formenti G."/>
            <person name="Sims Y."/>
            <person name="Smith T.P."/>
            <person name="Tracey A."/>
            <person name="Wood J.M.D."/>
            <person name="Zagrodzka Z.B."/>
            <person name="Johannesson K."/>
            <person name="Butlin R.K."/>
            <person name="Leder E.H."/>
        </authorList>
    </citation>
    <scope>NUCLEOTIDE SEQUENCE [LARGE SCALE GENOMIC DNA]</scope>
    <source>
        <strain evidence="2">Snail1</strain>
        <tissue evidence="2">Muscle</tissue>
    </source>
</reference>
<evidence type="ECO:0000259" key="1">
    <source>
        <dbReference type="PROSITE" id="PS50878"/>
    </source>
</evidence>
<dbReference type="InterPro" id="IPR043502">
    <property type="entry name" value="DNA/RNA_pol_sf"/>
</dbReference>
<dbReference type="EMBL" id="JBAMIC010000018">
    <property type="protein sequence ID" value="KAK7094709.1"/>
    <property type="molecule type" value="Genomic_DNA"/>
</dbReference>
<dbReference type="InterPro" id="IPR000477">
    <property type="entry name" value="RT_dom"/>
</dbReference>
<comment type="caution">
    <text evidence="2">The sequence shown here is derived from an EMBL/GenBank/DDBJ whole genome shotgun (WGS) entry which is preliminary data.</text>
</comment>
<gene>
    <name evidence="2" type="ORF">V1264_006222</name>
</gene>
<protein>
    <recommendedName>
        <fullName evidence="1">Reverse transcriptase domain-containing protein</fullName>
    </recommendedName>
</protein>